<dbReference type="CDD" id="cd03137">
    <property type="entry name" value="GATase1_AraC_1"/>
    <property type="match status" value="1"/>
</dbReference>
<dbReference type="GO" id="GO:0003700">
    <property type="term" value="F:DNA-binding transcription factor activity"/>
    <property type="evidence" value="ECO:0007669"/>
    <property type="project" value="InterPro"/>
</dbReference>
<dbReference type="RefSeq" id="WP_143785804.1">
    <property type="nucleotide sequence ID" value="NZ_FUZU01000002.1"/>
</dbReference>
<dbReference type="InterPro" id="IPR052158">
    <property type="entry name" value="INH-QAR"/>
</dbReference>
<dbReference type="Gene3D" id="3.40.50.880">
    <property type="match status" value="1"/>
</dbReference>
<dbReference type="SUPFAM" id="SSF52317">
    <property type="entry name" value="Class I glutamine amidotransferase-like"/>
    <property type="match status" value="1"/>
</dbReference>
<dbReference type="InterPro" id="IPR009057">
    <property type="entry name" value="Homeodomain-like_sf"/>
</dbReference>
<dbReference type="SUPFAM" id="SSF46689">
    <property type="entry name" value="Homeodomain-like"/>
    <property type="match status" value="1"/>
</dbReference>
<dbReference type="PROSITE" id="PS01124">
    <property type="entry name" value="HTH_ARAC_FAMILY_2"/>
    <property type="match status" value="1"/>
</dbReference>
<keyword evidence="2" id="KW-0804">Transcription</keyword>
<dbReference type="Pfam" id="PF01965">
    <property type="entry name" value="DJ-1_PfpI"/>
    <property type="match status" value="1"/>
</dbReference>
<dbReference type="OrthoDB" id="9803764at2"/>
<dbReference type="GO" id="GO:0043565">
    <property type="term" value="F:sequence-specific DNA binding"/>
    <property type="evidence" value="ECO:0007669"/>
    <property type="project" value="InterPro"/>
</dbReference>
<sequence length="310" mass="35080">MVPDQVHLLDLTGPAHIFYEAMEMDAPFEISFVRITAGNDAINSSSGLGFANLVDFNAISLGAHDYIFIPGIDSKLLFSDSFKAETLPFQHWLQVQHAMGVHICSVCTGAFIVAESGILNGKPCTTHWRYMDRFREQYPKALVESNRLFISNEKITTSAGVASGIDMALYLVEQTMGPVFALKVAREVVVYTRRTEADPQLSIFLQHRNHMDNRIHSVQDYLSQHLSEKVTIERLAELVCMSPRNLSRLFKATTQLTIGEYHHQLRLEKIEHLRTENHKQETIAKACGVSPSQLRHILRKKDVTYKLVSL</sequence>
<evidence type="ECO:0000256" key="2">
    <source>
        <dbReference type="ARBA" id="ARBA00023163"/>
    </source>
</evidence>
<dbReference type="EMBL" id="FUZU01000002">
    <property type="protein sequence ID" value="SKC77482.1"/>
    <property type="molecule type" value="Genomic_DNA"/>
</dbReference>
<evidence type="ECO:0000313" key="4">
    <source>
        <dbReference type="EMBL" id="SKC77482.1"/>
    </source>
</evidence>
<dbReference type="PANTHER" id="PTHR43130">
    <property type="entry name" value="ARAC-FAMILY TRANSCRIPTIONAL REGULATOR"/>
    <property type="match status" value="1"/>
</dbReference>
<keyword evidence="4" id="KW-0238">DNA-binding</keyword>
<dbReference type="InterPro" id="IPR029062">
    <property type="entry name" value="Class_I_gatase-like"/>
</dbReference>
<keyword evidence="5" id="KW-1185">Reference proteome</keyword>
<dbReference type="Gene3D" id="1.10.10.60">
    <property type="entry name" value="Homeodomain-like"/>
    <property type="match status" value="1"/>
</dbReference>
<accession>A0A1T5LND5</accession>
<organism evidence="4 5">
    <name type="scientific">Ohtaekwangia koreensis</name>
    <dbReference type="NCBI Taxonomy" id="688867"/>
    <lineage>
        <taxon>Bacteria</taxon>
        <taxon>Pseudomonadati</taxon>
        <taxon>Bacteroidota</taxon>
        <taxon>Cytophagia</taxon>
        <taxon>Cytophagales</taxon>
        <taxon>Fulvivirgaceae</taxon>
        <taxon>Ohtaekwangia</taxon>
    </lineage>
</organism>
<dbReference type="InterPro" id="IPR002818">
    <property type="entry name" value="DJ-1/PfpI"/>
</dbReference>
<feature type="domain" description="HTH araC/xylS-type" evidence="3">
    <location>
        <begin position="216"/>
        <end position="290"/>
    </location>
</feature>
<dbReference type="SMART" id="SM00342">
    <property type="entry name" value="HTH_ARAC"/>
    <property type="match status" value="1"/>
</dbReference>
<dbReference type="Pfam" id="PF00165">
    <property type="entry name" value="HTH_AraC"/>
    <property type="match status" value="1"/>
</dbReference>
<keyword evidence="1" id="KW-0805">Transcription regulation</keyword>
<dbReference type="AlphaFoldDB" id="A0A1T5LND5"/>
<name>A0A1T5LND5_9BACT</name>
<gene>
    <name evidence="4" type="ORF">SAMN05660236_3591</name>
</gene>
<proteinExistence type="predicted"/>
<protein>
    <submittedName>
        <fullName evidence="4">Transcriptional regulator GlxA family, contains an amidase domain and an AraC-type DNA-binding HTH domain</fullName>
    </submittedName>
</protein>
<dbReference type="Proteomes" id="UP000190961">
    <property type="component" value="Unassembled WGS sequence"/>
</dbReference>
<reference evidence="4 5" key="1">
    <citation type="submission" date="2017-02" db="EMBL/GenBank/DDBJ databases">
        <authorList>
            <person name="Peterson S.W."/>
        </authorList>
    </citation>
    <scope>NUCLEOTIDE SEQUENCE [LARGE SCALE GENOMIC DNA]</scope>
    <source>
        <strain evidence="4 5">DSM 25262</strain>
    </source>
</reference>
<dbReference type="InterPro" id="IPR018060">
    <property type="entry name" value="HTH_AraC"/>
</dbReference>
<dbReference type="PANTHER" id="PTHR43130:SF3">
    <property type="entry name" value="HTH-TYPE TRANSCRIPTIONAL REGULATOR RV1931C"/>
    <property type="match status" value="1"/>
</dbReference>
<evidence type="ECO:0000313" key="5">
    <source>
        <dbReference type="Proteomes" id="UP000190961"/>
    </source>
</evidence>
<dbReference type="STRING" id="688867.SAMN05660236_3591"/>
<evidence type="ECO:0000256" key="1">
    <source>
        <dbReference type="ARBA" id="ARBA00023015"/>
    </source>
</evidence>
<evidence type="ECO:0000259" key="3">
    <source>
        <dbReference type="PROSITE" id="PS01124"/>
    </source>
</evidence>